<dbReference type="GO" id="GO:0022857">
    <property type="term" value="F:transmembrane transporter activity"/>
    <property type="evidence" value="ECO:0007669"/>
    <property type="project" value="InterPro"/>
</dbReference>
<feature type="transmembrane region" description="Helical" evidence="1">
    <location>
        <begin position="48"/>
        <end position="69"/>
    </location>
</feature>
<dbReference type="Gene3D" id="1.20.1250.20">
    <property type="entry name" value="MFS general substrate transporter like domains"/>
    <property type="match status" value="1"/>
</dbReference>
<dbReference type="SUPFAM" id="SSF103473">
    <property type="entry name" value="MFS general substrate transporter"/>
    <property type="match status" value="1"/>
</dbReference>
<evidence type="ECO:0000256" key="1">
    <source>
        <dbReference type="SAM" id="Phobius"/>
    </source>
</evidence>
<dbReference type="Proteomes" id="UP000320212">
    <property type="component" value="Unassembled WGS sequence"/>
</dbReference>
<comment type="caution">
    <text evidence="3">The sequence shown here is derived from an EMBL/GenBank/DDBJ whole genome shotgun (WGS) entry which is preliminary data.</text>
</comment>
<keyword evidence="1" id="KW-1133">Transmembrane helix</keyword>
<evidence type="ECO:0000313" key="3">
    <source>
        <dbReference type="EMBL" id="TVT96003.1"/>
    </source>
</evidence>
<sequence length="110" mass="10521">AVDAAVHADAEFTESARAVIGVTWAVIAVTATGLVTRLAPDRIRGEALGAYTALSSLGGGVGSVLGGLVADAAGYVAAFGLAGVVVGCALVVVLLTGGRGVAAGEQSLAD</sequence>
<dbReference type="InterPro" id="IPR011701">
    <property type="entry name" value="MFS"/>
</dbReference>
<feature type="transmembrane region" description="Helical" evidence="1">
    <location>
        <begin position="18"/>
        <end position="36"/>
    </location>
</feature>
<reference evidence="3 4" key="1">
    <citation type="submission" date="2019-07" db="EMBL/GenBank/DDBJ databases">
        <title>Draft genome sequence of Haloferax volcanii SS0101, isolated from salt farm in Samut Sakhon, Thailand.</title>
        <authorList>
            <person name="Wanthongcharoen S."/>
            <person name="Yamprayoonswat W."/>
            <person name="Ruangsuj P."/>
            <person name="Thongpramul N."/>
            <person name="Jumpathong W."/>
            <person name="Sittihan S."/>
            <person name="Kanjanavas P."/>
            <person name="Yasawong M."/>
        </authorList>
    </citation>
    <scope>NUCLEOTIDE SEQUENCE [LARGE SCALE GENOMIC DNA]</scope>
    <source>
        <strain evidence="3 4">SS0101</strain>
    </source>
</reference>
<name>A0A558GE52_HALVO</name>
<dbReference type="PROSITE" id="PS50850">
    <property type="entry name" value="MFS"/>
    <property type="match status" value="1"/>
</dbReference>
<organism evidence="3 4">
    <name type="scientific">Haloferax volcanii</name>
    <name type="common">Halobacterium volcanii</name>
    <dbReference type="NCBI Taxonomy" id="2246"/>
    <lineage>
        <taxon>Archaea</taxon>
        <taxon>Methanobacteriati</taxon>
        <taxon>Methanobacteriota</taxon>
        <taxon>Stenosarchaea group</taxon>
        <taxon>Halobacteria</taxon>
        <taxon>Halobacteriales</taxon>
        <taxon>Haloferacaceae</taxon>
        <taxon>Haloferax</taxon>
    </lineage>
</organism>
<protein>
    <submittedName>
        <fullName evidence="3">MFS transporter</fullName>
    </submittedName>
</protein>
<keyword evidence="1" id="KW-0812">Transmembrane</keyword>
<gene>
    <name evidence="3" type="ORF">FQA18_03635</name>
</gene>
<dbReference type="AlphaFoldDB" id="A0A558GE52"/>
<dbReference type="EMBL" id="VMTR01000012">
    <property type="protein sequence ID" value="TVT96003.1"/>
    <property type="molecule type" value="Genomic_DNA"/>
</dbReference>
<feature type="non-terminal residue" evidence="3">
    <location>
        <position position="1"/>
    </location>
</feature>
<dbReference type="InterPro" id="IPR036259">
    <property type="entry name" value="MFS_trans_sf"/>
</dbReference>
<dbReference type="Pfam" id="PF07690">
    <property type="entry name" value="MFS_1"/>
    <property type="match status" value="1"/>
</dbReference>
<evidence type="ECO:0000259" key="2">
    <source>
        <dbReference type="PROSITE" id="PS50850"/>
    </source>
</evidence>
<accession>A0A558GE52</accession>
<proteinExistence type="predicted"/>
<evidence type="ECO:0000313" key="4">
    <source>
        <dbReference type="Proteomes" id="UP000320212"/>
    </source>
</evidence>
<keyword evidence="1" id="KW-0472">Membrane</keyword>
<feature type="transmembrane region" description="Helical" evidence="1">
    <location>
        <begin position="75"/>
        <end position="95"/>
    </location>
</feature>
<feature type="domain" description="Major facilitator superfamily (MFS) profile" evidence="2">
    <location>
        <begin position="1"/>
        <end position="110"/>
    </location>
</feature>
<dbReference type="InterPro" id="IPR020846">
    <property type="entry name" value="MFS_dom"/>
</dbReference>
<dbReference type="RefSeq" id="WP_144858466.1">
    <property type="nucleotide sequence ID" value="NZ_VMTR01000012.1"/>
</dbReference>